<keyword evidence="4 9" id="KW-0489">Methyltransferase</keyword>
<reference evidence="13" key="1">
    <citation type="submission" date="2014-03" db="EMBL/GenBank/DDBJ databases">
        <authorList>
            <person name="Urmite Genomes U."/>
        </authorList>
    </citation>
    <scope>NUCLEOTIDE SEQUENCE [LARGE SCALE GENOMIC DNA]</scope>
    <source>
        <strain evidence="13">HD-03</strain>
    </source>
</reference>
<keyword evidence="6 9" id="KW-0227">DNA damage</keyword>
<dbReference type="PANTHER" id="PTHR10815">
    <property type="entry name" value="METHYLATED-DNA--PROTEIN-CYSTEINE METHYLTRANSFERASE"/>
    <property type="match status" value="1"/>
</dbReference>
<dbReference type="RefSeq" id="WP_035509914.1">
    <property type="nucleotide sequence ID" value="NZ_CCDH010000003.1"/>
</dbReference>
<comment type="caution">
    <text evidence="12">The sequence shown here is derived from an EMBL/GenBank/DDBJ whole genome shotgun (WGS) entry which is preliminary data.</text>
</comment>
<dbReference type="CDD" id="cd06445">
    <property type="entry name" value="ATase"/>
    <property type="match status" value="1"/>
</dbReference>
<evidence type="ECO:0000256" key="2">
    <source>
        <dbReference type="ARBA" id="ARBA00008711"/>
    </source>
</evidence>
<name>A0A024P8S1_9BACI</name>
<dbReference type="GO" id="GO:0032259">
    <property type="term" value="P:methylation"/>
    <property type="evidence" value="ECO:0007669"/>
    <property type="project" value="UniProtKB-KW"/>
</dbReference>
<dbReference type="GO" id="GO:0003908">
    <property type="term" value="F:methylated-DNA-[protein]-cysteine S-methyltransferase activity"/>
    <property type="evidence" value="ECO:0007669"/>
    <property type="project" value="UniProtKB-UniRule"/>
</dbReference>
<dbReference type="HAMAP" id="MF_00772">
    <property type="entry name" value="OGT"/>
    <property type="match status" value="1"/>
</dbReference>
<accession>A0A024P8S1</accession>
<dbReference type="InterPro" id="IPR001497">
    <property type="entry name" value="MethylDNA_cys_MeTrfase_AS"/>
</dbReference>
<evidence type="ECO:0000256" key="8">
    <source>
        <dbReference type="ARBA" id="ARBA00049348"/>
    </source>
</evidence>
<dbReference type="Gene3D" id="1.10.10.10">
    <property type="entry name" value="Winged helix-like DNA-binding domain superfamily/Winged helix DNA-binding domain"/>
    <property type="match status" value="1"/>
</dbReference>
<dbReference type="SUPFAM" id="SSF46767">
    <property type="entry name" value="Methylated DNA-protein cysteine methyltransferase, C-terminal domain"/>
    <property type="match status" value="1"/>
</dbReference>
<dbReference type="OrthoDB" id="9802228at2"/>
<keyword evidence="3 9" id="KW-0963">Cytoplasm</keyword>
<evidence type="ECO:0000256" key="1">
    <source>
        <dbReference type="ARBA" id="ARBA00001286"/>
    </source>
</evidence>
<evidence type="ECO:0000256" key="9">
    <source>
        <dbReference type="HAMAP-Rule" id="MF_00772"/>
    </source>
</evidence>
<keyword evidence="13" id="KW-1185">Reference proteome</keyword>
<dbReference type="Proteomes" id="UP000028868">
    <property type="component" value="Unassembled WGS sequence"/>
</dbReference>
<comment type="subcellular location">
    <subcellularLocation>
        <location evidence="9">Cytoplasm</location>
    </subcellularLocation>
</comment>
<comment type="similarity">
    <text evidence="2 9">Belongs to the MGMT family.</text>
</comment>
<dbReference type="FunFam" id="1.10.10.10:FF:000214">
    <property type="entry name" value="Methylated-DNA--protein-cysteine methyltransferase"/>
    <property type="match status" value="1"/>
</dbReference>
<evidence type="ECO:0000256" key="6">
    <source>
        <dbReference type="ARBA" id="ARBA00022763"/>
    </source>
</evidence>
<keyword evidence="7 9" id="KW-0234">DNA repair</keyword>
<proteinExistence type="inferred from homology"/>
<feature type="active site" description="Nucleophile; methyl group acceptor" evidence="9">
    <location>
        <position position="145"/>
    </location>
</feature>
<protein>
    <recommendedName>
        <fullName evidence="9">Methylated-DNA--protein-cysteine methyltransferase</fullName>
        <ecNumber evidence="9">2.1.1.63</ecNumber>
    </recommendedName>
    <alternativeName>
        <fullName evidence="9">6-O-methylguanine-DNA methyltransferase</fullName>
        <shortName evidence="9">MGMT</shortName>
    </alternativeName>
    <alternativeName>
        <fullName evidence="9">O-6-methylguanine-DNA-alkyltransferase</fullName>
    </alternativeName>
</protein>
<dbReference type="SUPFAM" id="SSF53155">
    <property type="entry name" value="Methylated DNA-protein cysteine methyltransferase domain"/>
    <property type="match status" value="1"/>
</dbReference>
<organism evidence="12 13">
    <name type="scientific">Halobacillus karajensis</name>
    <dbReference type="NCBI Taxonomy" id="195088"/>
    <lineage>
        <taxon>Bacteria</taxon>
        <taxon>Bacillati</taxon>
        <taxon>Bacillota</taxon>
        <taxon>Bacilli</taxon>
        <taxon>Bacillales</taxon>
        <taxon>Bacillaceae</taxon>
        <taxon>Halobacillus</taxon>
    </lineage>
</organism>
<dbReference type="GO" id="GO:0006307">
    <property type="term" value="P:DNA alkylation repair"/>
    <property type="evidence" value="ECO:0007669"/>
    <property type="project" value="UniProtKB-UniRule"/>
</dbReference>
<dbReference type="PANTHER" id="PTHR10815:SF13">
    <property type="entry name" value="METHYLATED-DNA--PROTEIN-CYSTEINE METHYLTRANSFERASE"/>
    <property type="match status" value="1"/>
</dbReference>
<evidence type="ECO:0000256" key="7">
    <source>
        <dbReference type="ARBA" id="ARBA00023204"/>
    </source>
</evidence>
<dbReference type="NCBIfam" id="TIGR00589">
    <property type="entry name" value="ogt"/>
    <property type="match status" value="1"/>
</dbReference>
<dbReference type="EMBL" id="CCDI010000004">
    <property type="protein sequence ID" value="CDQ24732.1"/>
    <property type="molecule type" value="Genomic_DNA"/>
</dbReference>
<dbReference type="AlphaFoldDB" id="A0A024P8S1"/>
<dbReference type="InterPro" id="IPR036631">
    <property type="entry name" value="MGMT_N_sf"/>
</dbReference>
<evidence type="ECO:0000256" key="4">
    <source>
        <dbReference type="ARBA" id="ARBA00022603"/>
    </source>
</evidence>
<dbReference type="PROSITE" id="PS00374">
    <property type="entry name" value="MGMT"/>
    <property type="match status" value="1"/>
</dbReference>
<dbReference type="InterPro" id="IPR023546">
    <property type="entry name" value="MGMT"/>
</dbReference>
<feature type="domain" description="Methylguanine DNA methyltransferase ribonuclease-like" evidence="11">
    <location>
        <begin position="7"/>
        <end position="88"/>
    </location>
</feature>
<keyword evidence="5 9" id="KW-0808">Transferase</keyword>
<comment type="catalytic activity">
    <reaction evidence="1 9">
        <text>a 4-O-methyl-thymidine in DNA + L-cysteinyl-[protein] = a thymidine in DNA + S-methyl-L-cysteinyl-[protein]</text>
        <dbReference type="Rhea" id="RHEA:53428"/>
        <dbReference type="Rhea" id="RHEA-COMP:10131"/>
        <dbReference type="Rhea" id="RHEA-COMP:10132"/>
        <dbReference type="Rhea" id="RHEA-COMP:13555"/>
        <dbReference type="Rhea" id="RHEA-COMP:13556"/>
        <dbReference type="ChEBI" id="CHEBI:29950"/>
        <dbReference type="ChEBI" id="CHEBI:82612"/>
        <dbReference type="ChEBI" id="CHEBI:137386"/>
        <dbReference type="ChEBI" id="CHEBI:137387"/>
        <dbReference type="EC" id="2.1.1.63"/>
    </reaction>
</comment>
<comment type="function">
    <text evidence="9">Involved in the cellular defense against the biological effects of O6-methylguanine (O6-MeG) and O4-methylthymine (O4-MeT) in DNA. Repairs the methylated nucleobase in DNA by stoichiometrically transferring the methyl group to a cysteine residue in the enzyme. This is a suicide reaction: the enzyme is irreversibly inactivated.</text>
</comment>
<dbReference type="Gene3D" id="3.30.160.70">
    <property type="entry name" value="Methylated DNA-protein cysteine methyltransferase domain"/>
    <property type="match status" value="1"/>
</dbReference>
<evidence type="ECO:0000256" key="3">
    <source>
        <dbReference type="ARBA" id="ARBA00022490"/>
    </source>
</evidence>
<evidence type="ECO:0000256" key="5">
    <source>
        <dbReference type="ARBA" id="ARBA00022679"/>
    </source>
</evidence>
<sequence length="182" mass="20985">MNHQSFLYYDTFETPLGSMTILANDEGVCRIDYGHYEDRLAAYQSWKKKHFLKGELVYDPEQKYVAQTKVELTDYFAGERKEFHVPLNCYGTDFQRQVWRTLLHQVPYGETRSYKDVASSMRAPKAIRAVGGAVNQNPFSIIVPCHRIIGSNGKLVGYAGGLDKKQKLLEFEKEHQTIKQNQ</sequence>
<dbReference type="InterPro" id="IPR014048">
    <property type="entry name" value="MethylDNA_cys_MeTrfase_DNA-bd"/>
</dbReference>
<dbReference type="EC" id="2.1.1.63" evidence="9"/>
<dbReference type="InterPro" id="IPR036388">
    <property type="entry name" value="WH-like_DNA-bd_sf"/>
</dbReference>
<evidence type="ECO:0000259" key="10">
    <source>
        <dbReference type="Pfam" id="PF01035"/>
    </source>
</evidence>
<reference evidence="12 13" key="2">
    <citation type="submission" date="2014-05" db="EMBL/GenBank/DDBJ databases">
        <title>Draft genome sequence of Halobacillus karajensis HK-03.</title>
        <authorList>
            <person name="Khelaifia S."/>
            <person name="Croce O."/>
            <person name="Lagier J.C."/>
            <person name="Raoult D."/>
        </authorList>
    </citation>
    <scope>NUCLEOTIDE SEQUENCE [LARGE SCALE GENOMIC DNA]</scope>
    <source>
        <strain evidence="12 13">HD-03</strain>
    </source>
</reference>
<dbReference type="GO" id="GO:0005737">
    <property type="term" value="C:cytoplasm"/>
    <property type="evidence" value="ECO:0007669"/>
    <property type="project" value="UniProtKB-SubCell"/>
</dbReference>
<evidence type="ECO:0000313" key="13">
    <source>
        <dbReference type="Proteomes" id="UP000028868"/>
    </source>
</evidence>
<dbReference type="Pfam" id="PF02870">
    <property type="entry name" value="Methyltransf_1N"/>
    <property type="match status" value="1"/>
</dbReference>
<gene>
    <name evidence="12" type="primary">ogt_2</name>
    <name evidence="12" type="ORF">BN983_03029</name>
</gene>
<dbReference type="InterPro" id="IPR036217">
    <property type="entry name" value="MethylDNA_cys_MeTrfase_DNAb"/>
</dbReference>
<evidence type="ECO:0000259" key="11">
    <source>
        <dbReference type="Pfam" id="PF02870"/>
    </source>
</evidence>
<comment type="catalytic activity">
    <reaction evidence="8 9">
        <text>a 6-O-methyl-2'-deoxyguanosine in DNA + L-cysteinyl-[protein] = S-methyl-L-cysteinyl-[protein] + a 2'-deoxyguanosine in DNA</text>
        <dbReference type="Rhea" id="RHEA:24000"/>
        <dbReference type="Rhea" id="RHEA-COMP:10131"/>
        <dbReference type="Rhea" id="RHEA-COMP:10132"/>
        <dbReference type="Rhea" id="RHEA-COMP:11367"/>
        <dbReference type="Rhea" id="RHEA-COMP:11368"/>
        <dbReference type="ChEBI" id="CHEBI:29950"/>
        <dbReference type="ChEBI" id="CHEBI:82612"/>
        <dbReference type="ChEBI" id="CHEBI:85445"/>
        <dbReference type="ChEBI" id="CHEBI:85448"/>
        <dbReference type="EC" id="2.1.1.63"/>
    </reaction>
</comment>
<dbReference type="Pfam" id="PF01035">
    <property type="entry name" value="DNA_binding_1"/>
    <property type="match status" value="1"/>
</dbReference>
<feature type="domain" description="Methylated-DNA-[protein]-cysteine S-methyltransferase DNA binding" evidence="10">
    <location>
        <begin position="93"/>
        <end position="173"/>
    </location>
</feature>
<comment type="miscellaneous">
    <text evidence="9">This enzyme catalyzes only one turnover and therefore is not strictly catalytic. According to one definition, an enzyme is a biocatalyst that acts repeatedly and over many reaction cycles.</text>
</comment>
<evidence type="ECO:0000313" key="12">
    <source>
        <dbReference type="EMBL" id="CDQ24732.1"/>
    </source>
</evidence>
<dbReference type="InterPro" id="IPR008332">
    <property type="entry name" value="MethylG_MeTrfase_N"/>
</dbReference>